<dbReference type="Proteomes" id="UP000265566">
    <property type="component" value="Chromosome 2"/>
</dbReference>
<gene>
    <name evidence="1" type="ORF">MtrunA17_Chr2g0332151</name>
</gene>
<evidence type="ECO:0000313" key="1">
    <source>
        <dbReference type="EMBL" id="RHN76441.1"/>
    </source>
</evidence>
<accession>A0A396JI80</accession>
<reference evidence="2" key="1">
    <citation type="journal article" date="2018" name="Nat. Plants">
        <title>Whole-genome landscape of Medicago truncatula symbiotic genes.</title>
        <authorList>
            <person name="Pecrix Y."/>
            <person name="Staton S.E."/>
            <person name="Sallet E."/>
            <person name="Lelandais-Briere C."/>
            <person name="Moreau S."/>
            <person name="Carrere S."/>
            <person name="Blein T."/>
            <person name="Jardinaud M.F."/>
            <person name="Latrasse D."/>
            <person name="Zouine M."/>
            <person name="Zahm M."/>
            <person name="Kreplak J."/>
            <person name="Mayjonade B."/>
            <person name="Satge C."/>
            <person name="Perez M."/>
            <person name="Cauet S."/>
            <person name="Marande W."/>
            <person name="Chantry-Darmon C."/>
            <person name="Lopez-Roques C."/>
            <person name="Bouchez O."/>
            <person name="Berard A."/>
            <person name="Debelle F."/>
            <person name="Munos S."/>
            <person name="Bendahmane A."/>
            <person name="Berges H."/>
            <person name="Niebel A."/>
            <person name="Buitink J."/>
            <person name="Frugier F."/>
            <person name="Benhamed M."/>
            <person name="Crespi M."/>
            <person name="Gouzy J."/>
            <person name="Gamas P."/>
        </authorList>
    </citation>
    <scope>NUCLEOTIDE SEQUENCE [LARGE SCALE GENOMIC DNA]</scope>
    <source>
        <strain evidence="2">cv. Jemalong A17</strain>
    </source>
</reference>
<proteinExistence type="predicted"/>
<name>A0A396JI80_MEDTR</name>
<dbReference type="Gramene" id="rna12767">
    <property type="protein sequence ID" value="RHN76441.1"/>
    <property type="gene ID" value="gene12767"/>
</dbReference>
<evidence type="ECO:0000313" key="2">
    <source>
        <dbReference type="Proteomes" id="UP000265566"/>
    </source>
</evidence>
<organism evidence="1 2">
    <name type="scientific">Medicago truncatula</name>
    <name type="common">Barrel medic</name>
    <name type="synonym">Medicago tribuloides</name>
    <dbReference type="NCBI Taxonomy" id="3880"/>
    <lineage>
        <taxon>Eukaryota</taxon>
        <taxon>Viridiplantae</taxon>
        <taxon>Streptophyta</taxon>
        <taxon>Embryophyta</taxon>
        <taxon>Tracheophyta</taxon>
        <taxon>Spermatophyta</taxon>
        <taxon>Magnoliopsida</taxon>
        <taxon>eudicotyledons</taxon>
        <taxon>Gunneridae</taxon>
        <taxon>Pentapetalae</taxon>
        <taxon>rosids</taxon>
        <taxon>fabids</taxon>
        <taxon>Fabales</taxon>
        <taxon>Fabaceae</taxon>
        <taxon>Papilionoideae</taxon>
        <taxon>50 kb inversion clade</taxon>
        <taxon>NPAAA clade</taxon>
        <taxon>Hologalegina</taxon>
        <taxon>IRL clade</taxon>
        <taxon>Trifolieae</taxon>
        <taxon>Medicago</taxon>
    </lineage>
</organism>
<protein>
    <submittedName>
        <fullName evidence="1">Uncharacterized protein</fullName>
    </submittedName>
</protein>
<sequence length="74" mass="7984">MIMSAHVPKKKEDFMLFSLDSSAFFASMIVADAARNAPAVAGAARNAPAVAVARLLNFQDTYTSLCFIFCCCMN</sequence>
<dbReference type="AlphaFoldDB" id="A0A396JI80"/>
<comment type="caution">
    <text evidence="1">The sequence shown here is derived from an EMBL/GenBank/DDBJ whole genome shotgun (WGS) entry which is preliminary data.</text>
</comment>
<dbReference type="EMBL" id="PSQE01000002">
    <property type="protein sequence ID" value="RHN76441.1"/>
    <property type="molecule type" value="Genomic_DNA"/>
</dbReference>